<feature type="transmembrane region" description="Helical" evidence="1">
    <location>
        <begin position="272"/>
        <end position="292"/>
    </location>
</feature>
<dbReference type="InParanoid" id="D8LX71"/>
<feature type="transmembrane region" description="Helical" evidence="1">
    <location>
        <begin position="323"/>
        <end position="346"/>
    </location>
</feature>
<dbReference type="EMBL" id="FN668639">
    <property type="protein sequence ID" value="CBK20866.2"/>
    <property type="molecule type" value="Genomic_DNA"/>
</dbReference>
<evidence type="ECO:0000256" key="1">
    <source>
        <dbReference type="SAM" id="Phobius"/>
    </source>
</evidence>
<dbReference type="Gene3D" id="3.40.50.11350">
    <property type="match status" value="1"/>
</dbReference>
<accession>D8LX71</accession>
<organism evidence="3">
    <name type="scientific">Blastocystis hominis</name>
    <dbReference type="NCBI Taxonomy" id="12968"/>
    <lineage>
        <taxon>Eukaryota</taxon>
        <taxon>Sar</taxon>
        <taxon>Stramenopiles</taxon>
        <taxon>Bigyra</taxon>
        <taxon>Opalozoa</taxon>
        <taxon>Opalinata</taxon>
        <taxon>Blastocystidae</taxon>
        <taxon>Blastocystis</taxon>
    </lineage>
</organism>
<dbReference type="GeneID" id="24922327"/>
<dbReference type="InterPro" id="IPR040346">
    <property type="entry name" value="GEX1/Brambleberry"/>
</dbReference>
<name>D8LX71_BLAHO</name>
<dbReference type="RefSeq" id="XP_012894914.1">
    <property type="nucleotide sequence ID" value="XM_013039460.1"/>
</dbReference>
<keyword evidence="1" id="KW-0812">Transmembrane</keyword>
<evidence type="ECO:0000256" key="2">
    <source>
        <dbReference type="SAM" id="SignalP"/>
    </source>
</evidence>
<reference evidence="3" key="1">
    <citation type="submission" date="2010-02" db="EMBL/GenBank/DDBJ databases">
        <title>Sequencing and annotation of the Blastocystis hominis genome.</title>
        <authorList>
            <person name="Wincker P."/>
        </authorList>
    </citation>
    <scope>NUCLEOTIDE SEQUENCE</scope>
    <source>
        <strain evidence="3">Singapore isolate B</strain>
    </source>
</reference>
<feature type="signal peptide" evidence="2">
    <location>
        <begin position="1"/>
        <end position="24"/>
    </location>
</feature>
<dbReference type="PANTHER" id="PTHR33538:SF2">
    <property type="entry name" value="PROTEIN GAMETE EXPRESSED 1"/>
    <property type="match status" value="1"/>
</dbReference>
<keyword evidence="4" id="KW-1185">Reference proteome</keyword>
<protein>
    <submittedName>
        <fullName evidence="3">Uncharacterized protein</fullName>
    </submittedName>
</protein>
<gene>
    <name evidence="3" type="ORF">GSBLH_T00006202001</name>
</gene>
<keyword evidence="2" id="KW-0732">Signal</keyword>
<proteinExistence type="predicted"/>
<feature type="chain" id="PRO_5003117601" evidence="2">
    <location>
        <begin position="25"/>
        <end position="817"/>
    </location>
</feature>
<dbReference type="AlphaFoldDB" id="D8LX71"/>
<keyword evidence="1" id="KW-1133">Transmembrane helix</keyword>
<evidence type="ECO:0000313" key="4">
    <source>
        <dbReference type="Proteomes" id="UP000008312"/>
    </source>
</evidence>
<keyword evidence="1" id="KW-0472">Membrane</keyword>
<dbReference type="OrthoDB" id="428346at2759"/>
<feature type="transmembrane region" description="Helical" evidence="1">
    <location>
        <begin position="400"/>
        <end position="425"/>
    </location>
</feature>
<evidence type="ECO:0000313" key="3">
    <source>
        <dbReference type="EMBL" id="CBK20866.2"/>
    </source>
</evidence>
<dbReference type="Proteomes" id="UP000008312">
    <property type="component" value="Unassembled WGS sequence"/>
</dbReference>
<sequence length="817" mass="95235">MKKEMRRWDARCMLLLVCWTVAFSEMNLSEESAKQYSQIKHVAEWGKEEWTSYVERSENPTCWEEVLNNVETLCSEMNKEQKMRFVWDVMNCYLQDTKSKKYICKTAIRTCTSALPDPILQIYIQFLNHADVICFIHESKLWQQKMERSTSKLVENTEAMGSKIDSSLSNQQTLLSGQNSLAQQQEASQKLGTELLSKVSATKSDLESFFVCRAFDSFDLQTEVLQSFSRMRNDTLSAFGNIDRVFEFLQFQFSGLDSFQSILSSLLNTASFWMQTFLWALLIYLLTAILGLSSIRFTLYLSLILGTLLRSCVRKWLKNYLSANSLSFVENMVMSACVLVCGFFSLRRPARRKYSRREIDDYDYYEEEANCRYPCSTSSTYYYDSPGVMKPAQNEDYGSLLFIVCYLQSFSLLVALSLLLGIFYFSQLFVFFPQIDSQVKFATDKKIYVTVDKNIETIKGVPEQILSFNTLGNCRFPFYVNVIFKRMLSMDDGLNSYERSLVTKEGPPEETKYVIIYPMNSGLGNNLGILAEGILISMLTHRQLLIYRWPSFHLYFSLPYENFTLPISDKPLQDTLNTGVHCRVKPADFLKTTKTRIVLRSLCKFIDFVVKDPEFFEWFNDRGFVLNPKLRSGSDIRKMLLNFVYTKVVQVHEDITKAVQDKKRELEWDKYYWIGVQIRTGKMVGDEGRNVFMFKDDLKMFTMHALNQTEKAKLAQEKPVKWLVTTDSEDVRKLIQQEYPQYYVNTNCLLAHSFRDVQRQERTDGMMCSLLENYLLSEVSEAVVTAQSTYGLLAAYRNLYIKKIMVYRGDWKKYQKK</sequence>
<dbReference type="PANTHER" id="PTHR33538">
    <property type="entry name" value="PROTEIN GAMETE EXPRESSED 1"/>
    <property type="match status" value="1"/>
</dbReference>